<organism evidence="2 3">
    <name type="scientific">Elasticomyces elasticus</name>
    <dbReference type="NCBI Taxonomy" id="574655"/>
    <lineage>
        <taxon>Eukaryota</taxon>
        <taxon>Fungi</taxon>
        <taxon>Dikarya</taxon>
        <taxon>Ascomycota</taxon>
        <taxon>Pezizomycotina</taxon>
        <taxon>Dothideomycetes</taxon>
        <taxon>Dothideomycetidae</taxon>
        <taxon>Mycosphaerellales</taxon>
        <taxon>Teratosphaeriaceae</taxon>
        <taxon>Elasticomyces</taxon>
    </lineage>
</organism>
<protein>
    <recommendedName>
        <fullName evidence="4">BTB domain-containing protein</fullName>
    </recommendedName>
</protein>
<dbReference type="EMBL" id="JAVRQU010000005">
    <property type="protein sequence ID" value="KAK5702638.1"/>
    <property type="molecule type" value="Genomic_DNA"/>
</dbReference>
<evidence type="ECO:0008006" key="4">
    <source>
        <dbReference type="Google" id="ProtNLM"/>
    </source>
</evidence>
<comment type="caution">
    <text evidence="2">The sequence shown here is derived from an EMBL/GenBank/DDBJ whole genome shotgun (WGS) entry which is preliminary data.</text>
</comment>
<reference evidence="2" key="1">
    <citation type="submission" date="2023-08" db="EMBL/GenBank/DDBJ databases">
        <title>Black Yeasts Isolated from many extreme environments.</title>
        <authorList>
            <person name="Coleine C."/>
            <person name="Stajich J.E."/>
            <person name="Selbmann L."/>
        </authorList>
    </citation>
    <scope>NUCLEOTIDE SEQUENCE</scope>
    <source>
        <strain evidence="2">CCFEE 5810</strain>
    </source>
</reference>
<dbReference type="AlphaFoldDB" id="A0AAN7W887"/>
<proteinExistence type="predicted"/>
<dbReference type="InterPro" id="IPR011333">
    <property type="entry name" value="SKP1/BTB/POZ_sf"/>
</dbReference>
<dbReference type="Proteomes" id="UP001310594">
    <property type="component" value="Unassembled WGS sequence"/>
</dbReference>
<gene>
    <name evidence="2" type="ORF">LTR97_003584</name>
</gene>
<accession>A0AAN7W887</accession>
<sequence>MDALLQSLESDRTIKLIIGEPTEHAATFYISKTALEQTSEFFCGALRNQHLGDGERDTLKFPEDNLTAWKVLLFWMMKHGLPRDANLVTMVDTEGKCHPLDHVISVRCWALGDKYGIPTFQDFVMLELLDHLECYGSNLVTVREAFQSTTPGSPLRELMAEEVVLCLGSGSMEFEELDALDGVIGFTSIFGAKMSNGNEYGYMPRVPPRVPRNHEPGKSPFWKFLVRPDDVSRHWVRERLLKMEESQRNTWRHPSEQAAGKSDHDGKEA</sequence>
<name>A0AAN7W887_9PEZI</name>
<dbReference type="Gene3D" id="3.30.710.10">
    <property type="entry name" value="Potassium Channel Kv1.1, Chain A"/>
    <property type="match status" value="1"/>
</dbReference>
<evidence type="ECO:0000313" key="2">
    <source>
        <dbReference type="EMBL" id="KAK5702638.1"/>
    </source>
</evidence>
<evidence type="ECO:0000313" key="3">
    <source>
        <dbReference type="Proteomes" id="UP001310594"/>
    </source>
</evidence>
<evidence type="ECO:0000256" key="1">
    <source>
        <dbReference type="SAM" id="MobiDB-lite"/>
    </source>
</evidence>
<feature type="region of interest" description="Disordered" evidence="1">
    <location>
        <begin position="245"/>
        <end position="269"/>
    </location>
</feature>